<proteinExistence type="predicted"/>
<keyword evidence="2" id="KW-1185">Reference proteome</keyword>
<protein>
    <submittedName>
        <fullName evidence="1">Uncharacterized protein</fullName>
    </submittedName>
</protein>
<reference evidence="1" key="1">
    <citation type="submission" date="2022-05" db="EMBL/GenBank/DDBJ databases">
        <title>Halomonas geminus sp. nov. and Halomonas llamarensis sp. nov. isolated from high-altitude salars of the Atacama Desert.</title>
        <authorList>
            <person name="Hintersatz C."/>
            <person name="Rojas L.A."/>
            <person name="Wei T.-S."/>
            <person name="Kutschke S."/>
            <person name="Lehmann F."/>
            <person name="Jain R."/>
            <person name="Pollmann K."/>
        </authorList>
    </citation>
    <scope>NUCLEOTIDE SEQUENCE</scope>
    <source>
        <strain evidence="1">ATCHA</strain>
    </source>
</reference>
<name>A0ABT0SRK5_9GAMM</name>
<gene>
    <name evidence="1" type="ORF">M8006_10810</name>
</gene>
<accession>A0ABT0SRK5</accession>
<dbReference type="RefSeq" id="WP_250082060.1">
    <property type="nucleotide sequence ID" value="NZ_JAMJPJ010000016.1"/>
</dbReference>
<evidence type="ECO:0000313" key="2">
    <source>
        <dbReference type="Proteomes" id="UP001165308"/>
    </source>
</evidence>
<evidence type="ECO:0000313" key="1">
    <source>
        <dbReference type="EMBL" id="MCL7930460.1"/>
    </source>
</evidence>
<dbReference type="Proteomes" id="UP001165308">
    <property type="component" value="Unassembled WGS sequence"/>
</dbReference>
<comment type="caution">
    <text evidence="1">The sequence shown here is derived from an EMBL/GenBank/DDBJ whole genome shotgun (WGS) entry which is preliminary data.</text>
</comment>
<sequence>MGTVTPIRQAKFCPLDSENVAIARLWNHRDWPRHEALDDCIDYLCDAHDMPRHRAENAAFQALAEMESVNARGTIDIASTTSHAVVITNRAGQRIALTVRDLRRLLDGQDLQCGNSVTGKLLMLEH</sequence>
<organism evidence="1 2">
    <name type="scientific">Halomonas llamarensis</name>
    <dbReference type="NCBI Taxonomy" id="2945104"/>
    <lineage>
        <taxon>Bacteria</taxon>
        <taxon>Pseudomonadati</taxon>
        <taxon>Pseudomonadota</taxon>
        <taxon>Gammaproteobacteria</taxon>
        <taxon>Oceanospirillales</taxon>
        <taxon>Halomonadaceae</taxon>
        <taxon>Halomonas</taxon>
    </lineage>
</organism>
<dbReference type="EMBL" id="JAMJPJ010000016">
    <property type="protein sequence ID" value="MCL7930460.1"/>
    <property type="molecule type" value="Genomic_DNA"/>
</dbReference>